<keyword evidence="2" id="KW-0539">Nucleus</keyword>
<dbReference type="GO" id="GO:0000445">
    <property type="term" value="C:THO complex part of transcription export complex"/>
    <property type="evidence" value="ECO:0007669"/>
    <property type="project" value="InterPro"/>
</dbReference>
<feature type="compositionally biased region" description="Polar residues" evidence="4">
    <location>
        <begin position="258"/>
        <end position="268"/>
    </location>
</feature>
<protein>
    <recommendedName>
        <fullName evidence="7">Tho complex subunit 7</fullName>
    </recommendedName>
</protein>
<feature type="region of interest" description="Disordered" evidence="4">
    <location>
        <begin position="30"/>
        <end position="58"/>
    </location>
</feature>
<evidence type="ECO:0000256" key="2">
    <source>
        <dbReference type="ARBA" id="ARBA00023242"/>
    </source>
</evidence>
<dbReference type="Pfam" id="PF05615">
    <property type="entry name" value="THOC7"/>
    <property type="match status" value="1"/>
</dbReference>
<dbReference type="OrthoDB" id="205166at2759"/>
<feature type="region of interest" description="Disordered" evidence="4">
    <location>
        <begin position="187"/>
        <end position="325"/>
    </location>
</feature>
<gene>
    <name evidence="5" type="ORF">PPNO1_LOCUS6265</name>
</gene>
<feature type="coiled-coil region" evidence="3">
    <location>
        <begin position="134"/>
        <end position="161"/>
    </location>
</feature>
<feature type="compositionally biased region" description="Basic and acidic residues" evidence="4">
    <location>
        <begin position="30"/>
        <end position="39"/>
    </location>
</feature>
<comment type="subcellular location">
    <subcellularLocation>
        <location evidence="1">Nucleus</location>
    </subcellularLocation>
</comment>
<keyword evidence="3" id="KW-0175">Coiled coil</keyword>
<dbReference type="InterPro" id="IPR008501">
    <property type="entry name" value="THOC7/Mft1"/>
</dbReference>
<feature type="compositionally biased region" description="Acidic residues" evidence="4">
    <location>
        <begin position="42"/>
        <end position="58"/>
    </location>
</feature>
<name>A0A9P1MDA8_9PEZI</name>
<evidence type="ECO:0000256" key="4">
    <source>
        <dbReference type="SAM" id="MobiDB-lite"/>
    </source>
</evidence>
<evidence type="ECO:0000313" key="6">
    <source>
        <dbReference type="Proteomes" id="UP000838763"/>
    </source>
</evidence>
<dbReference type="EMBL" id="CALLCH030000015">
    <property type="protein sequence ID" value="CAI4216613.1"/>
    <property type="molecule type" value="Genomic_DNA"/>
</dbReference>
<evidence type="ECO:0000256" key="1">
    <source>
        <dbReference type="ARBA" id="ARBA00004123"/>
    </source>
</evidence>
<dbReference type="AlphaFoldDB" id="A0A9P1MDA8"/>
<evidence type="ECO:0000313" key="5">
    <source>
        <dbReference type="EMBL" id="CAI4216613.1"/>
    </source>
</evidence>
<reference evidence="5" key="1">
    <citation type="submission" date="2022-11" db="EMBL/GenBank/DDBJ databases">
        <authorList>
            <person name="Scott C."/>
            <person name="Bruce N."/>
        </authorList>
    </citation>
    <scope>NUCLEOTIDE SEQUENCE</scope>
</reference>
<feature type="compositionally biased region" description="Acidic residues" evidence="4">
    <location>
        <begin position="277"/>
        <end position="288"/>
    </location>
</feature>
<accession>A0A9P1MDA8</accession>
<sequence length="325" mass="36231">MSAWGLLDEKEEQELHKRRLLNVEEKPFKRITKRDHGTEGEQLADADDEHNNDSDADEGGSVILQLRELEQLREDLTLDFAAFDTSIARLQFLFDANRRERAGYEEKRQAILDECQAFDELAEKITNNKLLRPREDQVAALRKLDDECKQLELESETYSVTWRERRDQFNRIMEEGMLLRRQIRDEKEEVERREGMDEDGEEDGEASRDGQTPRPPQSGNATPHVESGQVSRSREGSPAAGVIEGLKPRLELLGGASSGSQVPSRSTTPQPPASRDDIEEGEDVEMGDEEKPASGETPSITIDAPAVSNGGGGGGGGDKMEVDGE</sequence>
<keyword evidence="6" id="KW-1185">Reference proteome</keyword>
<evidence type="ECO:0000256" key="3">
    <source>
        <dbReference type="SAM" id="Coils"/>
    </source>
</evidence>
<dbReference type="Proteomes" id="UP000838763">
    <property type="component" value="Unassembled WGS sequence"/>
</dbReference>
<proteinExistence type="predicted"/>
<organism evidence="5 6">
    <name type="scientific">Parascedosporium putredinis</name>
    <dbReference type="NCBI Taxonomy" id="1442378"/>
    <lineage>
        <taxon>Eukaryota</taxon>
        <taxon>Fungi</taxon>
        <taxon>Dikarya</taxon>
        <taxon>Ascomycota</taxon>
        <taxon>Pezizomycotina</taxon>
        <taxon>Sordariomycetes</taxon>
        <taxon>Hypocreomycetidae</taxon>
        <taxon>Microascales</taxon>
        <taxon>Microascaceae</taxon>
        <taxon>Parascedosporium</taxon>
    </lineage>
</organism>
<evidence type="ECO:0008006" key="7">
    <source>
        <dbReference type="Google" id="ProtNLM"/>
    </source>
</evidence>
<dbReference type="GO" id="GO:0006397">
    <property type="term" value="P:mRNA processing"/>
    <property type="evidence" value="ECO:0007669"/>
    <property type="project" value="InterPro"/>
</dbReference>
<comment type="caution">
    <text evidence="5">The sequence shown here is derived from an EMBL/GenBank/DDBJ whole genome shotgun (WGS) entry which is preliminary data.</text>
</comment>